<organism evidence="2 3">
    <name type="scientific">Eragrostis curvula</name>
    <name type="common">weeping love grass</name>
    <dbReference type="NCBI Taxonomy" id="38414"/>
    <lineage>
        <taxon>Eukaryota</taxon>
        <taxon>Viridiplantae</taxon>
        <taxon>Streptophyta</taxon>
        <taxon>Embryophyta</taxon>
        <taxon>Tracheophyta</taxon>
        <taxon>Spermatophyta</taxon>
        <taxon>Magnoliopsida</taxon>
        <taxon>Liliopsida</taxon>
        <taxon>Poales</taxon>
        <taxon>Poaceae</taxon>
        <taxon>PACMAD clade</taxon>
        <taxon>Chloridoideae</taxon>
        <taxon>Eragrostideae</taxon>
        <taxon>Eragrostidinae</taxon>
        <taxon>Eragrostis</taxon>
    </lineage>
</organism>
<feature type="transmembrane region" description="Helical" evidence="1">
    <location>
        <begin position="12"/>
        <end position="35"/>
    </location>
</feature>
<keyword evidence="1" id="KW-0812">Transmembrane</keyword>
<protein>
    <submittedName>
        <fullName evidence="2">Uncharacterized protein</fullName>
    </submittedName>
</protein>
<proteinExistence type="predicted"/>
<keyword evidence="3" id="KW-1185">Reference proteome</keyword>
<reference evidence="2 3" key="1">
    <citation type="journal article" date="2019" name="Sci. Rep.">
        <title>A high-quality genome of Eragrostis curvula grass provides insights into Poaceae evolution and supports new strategies to enhance forage quality.</title>
        <authorList>
            <person name="Carballo J."/>
            <person name="Santos B.A.C.M."/>
            <person name="Zappacosta D."/>
            <person name="Garbus I."/>
            <person name="Selva J.P."/>
            <person name="Gallo C.A."/>
            <person name="Diaz A."/>
            <person name="Albertini E."/>
            <person name="Caccamo M."/>
            <person name="Echenique V."/>
        </authorList>
    </citation>
    <scope>NUCLEOTIDE SEQUENCE [LARGE SCALE GENOMIC DNA]</scope>
    <source>
        <strain evidence="3">cv. Victoria</strain>
        <tissue evidence="2">Leaf</tissue>
    </source>
</reference>
<sequence>MQVPMATTTTTSVLLLVVCFLAAATAGGAVQFRVVNSIQDEESRRNFDAEIGSEFAGRVLVDATHMAWTTLGQAAASDRKDVPYVTLSVEGYRTVAQYCTTFVVCMKKRQILLCFAMCFHVPVAFLDLVFSLY</sequence>
<keyword evidence="1" id="KW-1133">Transmembrane helix</keyword>
<dbReference type="AlphaFoldDB" id="A0A5J9VX39"/>
<evidence type="ECO:0000256" key="1">
    <source>
        <dbReference type="SAM" id="Phobius"/>
    </source>
</evidence>
<evidence type="ECO:0000313" key="2">
    <source>
        <dbReference type="EMBL" id="TVU39904.1"/>
    </source>
</evidence>
<name>A0A5J9VX39_9POAL</name>
<dbReference type="InterPro" id="IPR007541">
    <property type="entry name" value="Uncharacterised_BSP"/>
</dbReference>
<dbReference type="Proteomes" id="UP000324897">
    <property type="component" value="Chromosome 4"/>
</dbReference>
<dbReference type="EMBL" id="RWGY01000007">
    <property type="protein sequence ID" value="TVU39904.1"/>
    <property type="molecule type" value="Genomic_DNA"/>
</dbReference>
<accession>A0A5J9VX39</accession>
<dbReference type="Gramene" id="TVU39904">
    <property type="protein sequence ID" value="TVU39904"/>
    <property type="gene ID" value="EJB05_13348"/>
</dbReference>
<keyword evidence="1" id="KW-0472">Membrane</keyword>
<comment type="caution">
    <text evidence="2">The sequence shown here is derived from an EMBL/GenBank/DDBJ whole genome shotgun (WGS) entry which is preliminary data.</text>
</comment>
<dbReference type="Pfam" id="PF04450">
    <property type="entry name" value="BSP"/>
    <property type="match status" value="1"/>
</dbReference>
<feature type="transmembrane region" description="Helical" evidence="1">
    <location>
        <begin position="111"/>
        <end position="132"/>
    </location>
</feature>
<gene>
    <name evidence="2" type="ORF">EJB05_13348</name>
</gene>
<evidence type="ECO:0000313" key="3">
    <source>
        <dbReference type="Proteomes" id="UP000324897"/>
    </source>
</evidence>
<feature type="non-terminal residue" evidence="2">
    <location>
        <position position="1"/>
    </location>
</feature>